<name>A0A6L5HP10_9PSED</name>
<reference evidence="3 4" key="1">
    <citation type="submission" date="2019-10" db="EMBL/GenBank/DDBJ databases">
        <title>Evaluation of single-gene subtyping targets for Pseudomonas.</title>
        <authorList>
            <person name="Reichler S.J."/>
            <person name="Orsi R.H."/>
            <person name="Wiedmann M."/>
            <person name="Martin N.H."/>
            <person name="Murphy S.I."/>
        </authorList>
    </citation>
    <scope>NUCLEOTIDE SEQUENCE [LARGE SCALE GENOMIC DNA]</scope>
    <source>
        <strain evidence="3 4">FSL R10-1637</strain>
    </source>
</reference>
<dbReference type="RefSeq" id="WP_153372755.1">
    <property type="nucleotide sequence ID" value="NZ_WIVU01000004.1"/>
</dbReference>
<evidence type="ECO:0000256" key="1">
    <source>
        <dbReference type="SAM" id="Coils"/>
    </source>
</evidence>
<feature type="domain" description="Dermonecrotic toxin N-terminal" evidence="2">
    <location>
        <begin position="396"/>
        <end position="629"/>
    </location>
</feature>
<evidence type="ECO:0000313" key="3">
    <source>
        <dbReference type="EMBL" id="MQU04808.1"/>
    </source>
</evidence>
<dbReference type="Pfam" id="PF20178">
    <property type="entry name" value="ToxA_N"/>
    <property type="match status" value="1"/>
</dbReference>
<dbReference type="EMBL" id="WIVU01000004">
    <property type="protein sequence ID" value="MQU04808.1"/>
    <property type="molecule type" value="Genomic_DNA"/>
</dbReference>
<comment type="caution">
    <text evidence="3">The sequence shown here is derived from an EMBL/GenBank/DDBJ whole genome shotgun (WGS) entry which is preliminary data.</text>
</comment>
<proteinExistence type="predicted"/>
<evidence type="ECO:0000259" key="2">
    <source>
        <dbReference type="Pfam" id="PF20178"/>
    </source>
</evidence>
<dbReference type="InterPro" id="IPR046673">
    <property type="entry name" value="ToxA_N"/>
</dbReference>
<protein>
    <recommendedName>
        <fullName evidence="2">Dermonecrotic toxin N-terminal domain-containing protein</fullName>
    </recommendedName>
</protein>
<dbReference type="Proteomes" id="UP000478064">
    <property type="component" value="Unassembled WGS sequence"/>
</dbReference>
<feature type="coiled-coil region" evidence="1">
    <location>
        <begin position="1202"/>
        <end position="1256"/>
    </location>
</feature>
<evidence type="ECO:0000313" key="4">
    <source>
        <dbReference type="Proteomes" id="UP000478064"/>
    </source>
</evidence>
<accession>A0A6L5HP10</accession>
<sequence length="1558" mass="175508">MTVPVAPPLSLGRTELLKQSLIHQFDGRPTLRAVIANALEKALKQHFAGRFAKIHVLQLQIVWAVDANEQPLPALRCVPVLDAMLEHIAVGTPLNYSYYESKQCYLVQLAEGEVLSAHTPSFLDIPTVERAMRHVLQHWIWSFQQAMLDFWNQPVPGYQSRTLWLGQWLSDTLLAAANNSAGLSDEQIEVIRGIVRPPWLSDRLQQMRYREQPKVYFAQMVLGGEGPTVNLLLPELLIVHGVNGQEQFLQCRPGGHIESFATLGAYERMLGRTLPHRYPAKTLTCKRYEPAGHCLQVQAMIVLNSQLERIASLVDRATSGVRTLVQLEQHLRDITDPAALVEEDELPASEPLARVYNALPAWLRTASVQDRFAYRSHLTDLADITRKARGRVFNEGIADLHTWARQQLQHQMRQDQPLAPGYDPDDLVLDFAVPFGPFGTAGQVHTVTFTLTELALQNLVAWPGGHMTLRHKHNQLIQDWWLTAAYIRHLITRVNIGEAYPGLIRRLLLDDASEALRREGLYVEQLRVSLPLLALEMKLQGQGGLTDWGYRCVAALMQPHVETRVLDGQTVNICPLGLVKHPRAVPDFVSNLYVIGTGNPLNGRCVLYRPLFKEALIEYASVQEMLDAFTYAGSLRDSVLDWLPDAARSSYADSALRLARRPAQAQFFTQPLNSHFKHDLFLGTARALAMLAERQTVSNAESRWASLKTGGWLLLNSVLGSPWVKGPLALLGWVYLTFTAVRQDVDVLQSDDDRARAPAIIDLLFNIALVLLHGVPRSPIASLANEGPEPWRASALEAPKIDKPQASVEVKTGPVYFLDVPVGNNLSALDFTWFNNPRIDFTPAQLAWLDRNRGPDIGTVKPVAHGERKGLYVVDNTWCAVVRGFSYQVSLEDEGVVTVNPGNPLDTGPWLRSDGAGKWDFDSGMRLRGGGPGRRKTLNDRLAQRNRQVNELTRRLEAFVVGEKTTNEKILEELGRALEATEGESSQQFTQMEKNLRIKYLRTVLDHAKADLVMGLENIQARHALKPDPQDHHILGGFYRSLCMVSTNMLFAQNVQGGLLRQLHPMFNTHEALMLDAAGTAQFIGFKRDLLKVQIQQVEEFQTLKRYHQALKDVPRVGEKMASEQVIGQFFTDATGMDREGTEMDFQNQVLRTLCDLMPKDLFGEVWERLNAITGPLGYTVAAHSQLADRTLFTYGERIEILESVREQYAKAHDALALLQLEVGEQLNMADYHRLNEVLERLNVTVEQELAQEIKEHDEWLPQQQQPGTSSAQRSTRRMIRTRNQGILIGVARARASEQEPEVVDVMTFTSAVERRSQSPEPDKPKLVFTRSPENTWDEIQRPLPRQDGRALGAIRSQCNGLLGKLDEKIRLVKQYSGRSRYPLEMEETLEREAQKLDVLIAEIERTFPEDPVVDKPKPGTPRSLVKRLREGATKLREQGIWVLKSVKPTTAVVEFLLSKGEVSLVRIGQRVVLKGERRDVVQEYEVRTKNNQVLWYAHLHYPDLATPAKSPSAAHFKLKSQRYGSQASLAAKGQTATVHYGKISEKMLNERFWPLEG</sequence>
<keyword evidence="1" id="KW-0175">Coiled coil</keyword>
<organism evidence="3 4">
    <name type="scientific">Pseudomonas helleri</name>
    <dbReference type="NCBI Taxonomy" id="1608996"/>
    <lineage>
        <taxon>Bacteria</taxon>
        <taxon>Pseudomonadati</taxon>
        <taxon>Pseudomonadota</taxon>
        <taxon>Gammaproteobacteria</taxon>
        <taxon>Pseudomonadales</taxon>
        <taxon>Pseudomonadaceae</taxon>
        <taxon>Pseudomonas</taxon>
    </lineage>
</organism>
<gene>
    <name evidence="3" type="ORF">GHO27_03805</name>
</gene>